<keyword evidence="6" id="KW-1185">Reference proteome</keyword>
<comment type="caution">
    <text evidence="5">The sequence shown here is derived from an EMBL/GenBank/DDBJ whole genome shotgun (WGS) entry which is preliminary data.</text>
</comment>
<dbReference type="EC" id="3.1.2.4" evidence="2"/>
<dbReference type="GO" id="GO:0005739">
    <property type="term" value="C:mitochondrion"/>
    <property type="evidence" value="ECO:0007669"/>
    <property type="project" value="TreeGrafter"/>
</dbReference>
<dbReference type="InterPro" id="IPR045004">
    <property type="entry name" value="ECH_dom"/>
</dbReference>
<organism evidence="5 6">
    <name type="scientific">Meripilus lineatus</name>
    <dbReference type="NCBI Taxonomy" id="2056292"/>
    <lineage>
        <taxon>Eukaryota</taxon>
        <taxon>Fungi</taxon>
        <taxon>Dikarya</taxon>
        <taxon>Basidiomycota</taxon>
        <taxon>Agaricomycotina</taxon>
        <taxon>Agaricomycetes</taxon>
        <taxon>Polyporales</taxon>
        <taxon>Meripilaceae</taxon>
        <taxon>Meripilus</taxon>
    </lineage>
</organism>
<dbReference type="Gene3D" id="3.90.226.10">
    <property type="entry name" value="2-enoyl-CoA Hydratase, Chain A, domain 1"/>
    <property type="match status" value="1"/>
</dbReference>
<protein>
    <recommendedName>
        <fullName evidence="2">3-hydroxyisobutyryl-CoA hydrolase</fullName>
        <ecNumber evidence="2">3.1.2.4</ecNumber>
    </recommendedName>
</protein>
<dbReference type="SUPFAM" id="SSF52096">
    <property type="entry name" value="ClpP/crotonase"/>
    <property type="match status" value="1"/>
</dbReference>
<keyword evidence="3" id="KW-0378">Hydrolase</keyword>
<dbReference type="InterPro" id="IPR032259">
    <property type="entry name" value="HIBYL-CoA-H"/>
</dbReference>
<evidence type="ECO:0000256" key="3">
    <source>
        <dbReference type="ARBA" id="ARBA00022801"/>
    </source>
</evidence>
<dbReference type="PANTHER" id="PTHR43176">
    <property type="entry name" value="3-HYDROXYISOBUTYRYL-COA HYDROLASE-RELATED"/>
    <property type="match status" value="1"/>
</dbReference>
<name>A0AAD5VAP0_9APHY</name>
<reference evidence="5" key="1">
    <citation type="submission" date="2022-07" db="EMBL/GenBank/DDBJ databases">
        <title>Genome Sequence of Physisporinus lineatus.</title>
        <authorList>
            <person name="Buettner E."/>
        </authorList>
    </citation>
    <scope>NUCLEOTIDE SEQUENCE</scope>
    <source>
        <strain evidence="5">VT162</strain>
    </source>
</reference>
<proteinExistence type="predicted"/>
<comment type="catalytic activity">
    <reaction evidence="1">
        <text>3-hydroxy-2-methylpropanoyl-CoA + H2O = 3-hydroxy-2-methylpropanoate + CoA + H(+)</text>
        <dbReference type="Rhea" id="RHEA:20888"/>
        <dbReference type="ChEBI" id="CHEBI:11805"/>
        <dbReference type="ChEBI" id="CHEBI:15377"/>
        <dbReference type="ChEBI" id="CHEBI:15378"/>
        <dbReference type="ChEBI" id="CHEBI:57287"/>
        <dbReference type="ChEBI" id="CHEBI:57340"/>
        <dbReference type="EC" id="3.1.2.4"/>
    </reaction>
</comment>
<evidence type="ECO:0000313" key="6">
    <source>
        <dbReference type="Proteomes" id="UP001212997"/>
    </source>
</evidence>
<evidence type="ECO:0000256" key="1">
    <source>
        <dbReference type="ARBA" id="ARBA00001709"/>
    </source>
</evidence>
<gene>
    <name evidence="5" type="ORF">NLI96_g2454</name>
</gene>
<dbReference type="EMBL" id="JANAWD010000055">
    <property type="protein sequence ID" value="KAJ3488973.1"/>
    <property type="molecule type" value="Genomic_DNA"/>
</dbReference>
<evidence type="ECO:0000313" key="5">
    <source>
        <dbReference type="EMBL" id="KAJ3488973.1"/>
    </source>
</evidence>
<evidence type="ECO:0000256" key="2">
    <source>
        <dbReference type="ARBA" id="ARBA00011915"/>
    </source>
</evidence>
<dbReference type="Proteomes" id="UP001212997">
    <property type="component" value="Unassembled WGS sequence"/>
</dbReference>
<feature type="domain" description="Enoyl-CoA hydratase/isomerase" evidence="4">
    <location>
        <begin position="126"/>
        <end position="397"/>
    </location>
</feature>
<dbReference type="PANTHER" id="PTHR43176:SF3">
    <property type="entry name" value="3-HYDROXYISOBUTYRYL-COA HYDROLASE, MITOCHONDRIAL"/>
    <property type="match status" value="1"/>
</dbReference>
<dbReference type="GO" id="GO:0006574">
    <property type="term" value="P:L-valine catabolic process"/>
    <property type="evidence" value="ECO:0007669"/>
    <property type="project" value="TreeGrafter"/>
</dbReference>
<dbReference type="GO" id="GO:0003860">
    <property type="term" value="F:3-hydroxyisobutyryl-CoA hydrolase activity"/>
    <property type="evidence" value="ECO:0007669"/>
    <property type="project" value="UniProtKB-EC"/>
</dbReference>
<dbReference type="InterPro" id="IPR029045">
    <property type="entry name" value="ClpP/crotonase-like_dom_sf"/>
</dbReference>
<sequence>MSSKSLAAQRTRAIARHMMMSTSAKLPPTPKPQDIPNEPPVLFESNGHTRKYILNRPKKLNALDDSMLNILRPYAEVPSAFLSNFYLEMLIEGPLLLKGVVKVTIDQRIDRNWYWARILRRGRRCLFELDYILAAVPHPYVVVMDGITSSVLRLGGGVGLSSHAAFRIATENTVFAMPETKIGYSPDVGGSHFLSKLDGEIGTYLGLTGETLKGRAVFEHGFATHFVPSRRIPALLERLAALDQPTFALIDSTIEEAHSEREPDEPVSPLVGELRIALDSAFRHDEVEAIVNDLKTISGEHKLAEVREWAKHTLEALDLRSPTSLKVALLAIRKGKTMSLLQALQMEMNFATAFCSGETSDFNTGVNAVVVAKSKERPEWIPKTLEEVDITDVEQRFFNKYTPEGKTAPALTVPDNLQGIQPAHPMRHALPTEEEIGIVVTGGHRTSSDTGITRQELFQRAETLRPGKHGLREKLQEVLTRKCTEEKDDAGQLWLKWIH</sequence>
<accession>A0AAD5VAP0</accession>
<dbReference type="Pfam" id="PF16113">
    <property type="entry name" value="ECH_2"/>
    <property type="match status" value="1"/>
</dbReference>
<dbReference type="AlphaFoldDB" id="A0AAD5VAP0"/>
<dbReference type="CDD" id="cd06558">
    <property type="entry name" value="crotonase-like"/>
    <property type="match status" value="1"/>
</dbReference>
<evidence type="ECO:0000259" key="4">
    <source>
        <dbReference type="Pfam" id="PF16113"/>
    </source>
</evidence>